<dbReference type="AlphaFoldDB" id="A0A507FDR9"/>
<evidence type="ECO:0000256" key="4">
    <source>
        <dbReference type="ARBA" id="ARBA00039238"/>
    </source>
</evidence>
<keyword evidence="2 6" id="KW-0853">WD repeat</keyword>
<dbReference type="SUPFAM" id="SSF50978">
    <property type="entry name" value="WD40 repeat-like"/>
    <property type="match status" value="1"/>
</dbReference>
<comment type="caution">
    <text evidence="8">The sequence shown here is derived from an EMBL/GenBank/DDBJ whole genome shotgun (WGS) entry which is preliminary data.</text>
</comment>
<feature type="compositionally biased region" description="Acidic residues" evidence="7">
    <location>
        <begin position="331"/>
        <end position="345"/>
    </location>
</feature>
<evidence type="ECO:0000256" key="3">
    <source>
        <dbReference type="ARBA" id="ARBA00022737"/>
    </source>
</evidence>
<dbReference type="PANTHER" id="PTHR44019:SF20">
    <property type="entry name" value="WD REPEAT-CONTAINING PROTEIN 55"/>
    <property type="match status" value="1"/>
</dbReference>
<dbReference type="Gene3D" id="2.130.10.10">
    <property type="entry name" value="YVTN repeat-like/Quinoprotein amine dehydrogenase"/>
    <property type="match status" value="2"/>
</dbReference>
<feature type="repeat" description="WD" evidence="6">
    <location>
        <begin position="92"/>
        <end position="132"/>
    </location>
</feature>
<dbReference type="OrthoDB" id="2288928at2759"/>
<proteinExistence type="inferred from homology"/>
<accession>A0A507FDR9</accession>
<gene>
    <name evidence="8" type="ORF">CcCBS67573_g04449</name>
</gene>
<evidence type="ECO:0000256" key="6">
    <source>
        <dbReference type="PROSITE-ProRule" id="PRU00221"/>
    </source>
</evidence>
<keyword evidence="9" id="KW-1185">Reference proteome</keyword>
<dbReference type="PANTHER" id="PTHR44019">
    <property type="entry name" value="WD REPEAT-CONTAINING PROTEIN 55"/>
    <property type="match status" value="1"/>
</dbReference>
<evidence type="ECO:0000256" key="5">
    <source>
        <dbReference type="ARBA" id="ARBA00039514"/>
    </source>
</evidence>
<feature type="compositionally biased region" description="Low complexity" evidence="7">
    <location>
        <begin position="317"/>
        <end position="330"/>
    </location>
</feature>
<comment type="similarity">
    <text evidence="1">Belongs to the WD repeat WDR55 family.</text>
</comment>
<evidence type="ECO:0000256" key="2">
    <source>
        <dbReference type="ARBA" id="ARBA00022574"/>
    </source>
</evidence>
<dbReference type="Pfam" id="PF24796">
    <property type="entry name" value="WDR55"/>
    <property type="match status" value="1"/>
</dbReference>
<feature type="compositionally biased region" description="Basic and acidic residues" evidence="7">
    <location>
        <begin position="371"/>
        <end position="382"/>
    </location>
</feature>
<dbReference type="InterPro" id="IPR001680">
    <property type="entry name" value="WD40_rpt"/>
</dbReference>
<dbReference type="Proteomes" id="UP000320333">
    <property type="component" value="Unassembled WGS sequence"/>
</dbReference>
<feature type="region of interest" description="Disordered" evidence="7">
    <location>
        <begin position="298"/>
        <end position="390"/>
    </location>
</feature>
<feature type="compositionally biased region" description="Acidic residues" evidence="7">
    <location>
        <begin position="302"/>
        <end position="316"/>
    </location>
</feature>
<evidence type="ECO:0000313" key="9">
    <source>
        <dbReference type="Proteomes" id="UP000320333"/>
    </source>
</evidence>
<dbReference type="SMART" id="SM00320">
    <property type="entry name" value="WD40"/>
    <property type="match status" value="6"/>
</dbReference>
<dbReference type="STRING" id="246404.A0A507FDR9"/>
<evidence type="ECO:0000256" key="1">
    <source>
        <dbReference type="ARBA" id="ARBA00007625"/>
    </source>
</evidence>
<sequence length="404" mass="43684">MKTTITFESDVLGTCFHPSDATIIAACEISGAVSLTSIGEDASERRFSSKYHKGSARCVEFGLDGKELFSGGEDKSLQILDSATGKPILKKAKAHGEPINCISAIAENMVVTGDDAGVVKIWDTRARKLVMKYEVNEDFISDLTYVSHESTLLATSADGRLSVFDIRKKKPIKVSDNQEDELLSVTVLKNTKKAVVGSEDGILSIFSWNNWGDCTDRIPGHPGAIESILKMDESRILTGCSDGKVRIVNIFPNKIVSSLRDHDVDLPIEQLRINADATIVASVSHEDKIRLWDVSDLGTEAGDGDSDDDDEFESDDAGSSGDESVPVAAADDSDDADEASEAEEPQDSKTHVVEAKIVVPKLPELSTGTATKRESDQTEPTKKAKKVKKVMPNAKQTAYFGDLD</sequence>
<name>A0A507FDR9_9FUNG</name>
<dbReference type="PROSITE" id="PS50082">
    <property type="entry name" value="WD_REPEATS_2"/>
    <property type="match status" value="1"/>
</dbReference>
<reference evidence="8 9" key="1">
    <citation type="journal article" date="2019" name="Sci. Rep.">
        <title>Comparative genomics of chytrid fungi reveal insights into the obligate biotrophic and pathogenic lifestyle of Synchytrium endobioticum.</title>
        <authorList>
            <person name="van de Vossenberg B.T.L.H."/>
            <person name="Warris S."/>
            <person name="Nguyen H.D.T."/>
            <person name="van Gent-Pelzer M.P.E."/>
            <person name="Joly D.L."/>
            <person name="van de Geest H.C."/>
            <person name="Bonants P.J.M."/>
            <person name="Smith D.S."/>
            <person name="Levesque C.A."/>
            <person name="van der Lee T.A.J."/>
        </authorList>
    </citation>
    <scope>NUCLEOTIDE SEQUENCE [LARGE SCALE GENOMIC DNA]</scope>
    <source>
        <strain evidence="8 9">CBS 675.73</strain>
    </source>
</reference>
<dbReference type="InterPro" id="IPR050505">
    <property type="entry name" value="WDR55/POC1"/>
</dbReference>
<keyword evidence="3" id="KW-0677">Repeat</keyword>
<dbReference type="InterPro" id="IPR036322">
    <property type="entry name" value="WD40_repeat_dom_sf"/>
</dbReference>
<dbReference type="InterPro" id="IPR015943">
    <property type="entry name" value="WD40/YVTN_repeat-like_dom_sf"/>
</dbReference>
<organism evidence="8 9">
    <name type="scientific">Chytriomyces confervae</name>
    <dbReference type="NCBI Taxonomy" id="246404"/>
    <lineage>
        <taxon>Eukaryota</taxon>
        <taxon>Fungi</taxon>
        <taxon>Fungi incertae sedis</taxon>
        <taxon>Chytridiomycota</taxon>
        <taxon>Chytridiomycota incertae sedis</taxon>
        <taxon>Chytridiomycetes</taxon>
        <taxon>Chytridiales</taxon>
        <taxon>Chytriomycetaceae</taxon>
        <taxon>Chytriomyces</taxon>
    </lineage>
</organism>
<dbReference type="EMBL" id="QEAP01000134">
    <property type="protein sequence ID" value="TPX74282.1"/>
    <property type="molecule type" value="Genomic_DNA"/>
</dbReference>
<protein>
    <recommendedName>
        <fullName evidence="4">WD repeat-containing protein JIP5</fullName>
    </recommendedName>
    <alternativeName>
        <fullName evidence="5">WD repeat-containing protein jip5</fullName>
    </alternativeName>
</protein>
<evidence type="ECO:0000256" key="7">
    <source>
        <dbReference type="SAM" id="MobiDB-lite"/>
    </source>
</evidence>
<evidence type="ECO:0000313" key="8">
    <source>
        <dbReference type="EMBL" id="TPX74282.1"/>
    </source>
</evidence>